<gene>
    <name evidence="1" type="ORF">GFSPODELE1_LOCUS2041</name>
</gene>
<protein>
    <submittedName>
        <fullName evidence="1">Uncharacterized protein</fullName>
    </submittedName>
</protein>
<dbReference type="Proteomes" id="UP001497453">
    <property type="component" value="Chromosome 10"/>
</dbReference>
<sequence length="100" mass="11452">MISLTTVLAVRIVLQSEKYNPDVGWILFLCFLQRSQSFDRSRDEPLGRLCIFVIAGGNGIPLPRWLLFLDVSTIDSTMVAAEARLYCHYPAFFGRRVSRR</sequence>
<dbReference type="EMBL" id="OZ037953">
    <property type="protein sequence ID" value="CAL1698192.1"/>
    <property type="molecule type" value="Genomic_DNA"/>
</dbReference>
<name>A0ABP1CR81_9APHY</name>
<evidence type="ECO:0000313" key="1">
    <source>
        <dbReference type="EMBL" id="CAL1698192.1"/>
    </source>
</evidence>
<evidence type="ECO:0000313" key="2">
    <source>
        <dbReference type="Proteomes" id="UP001497453"/>
    </source>
</evidence>
<reference evidence="2" key="1">
    <citation type="submission" date="2024-04" db="EMBL/GenBank/DDBJ databases">
        <authorList>
            <person name="Shaw F."/>
            <person name="Minotto A."/>
        </authorList>
    </citation>
    <scope>NUCLEOTIDE SEQUENCE [LARGE SCALE GENOMIC DNA]</scope>
</reference>
<accession>A0ABP1CR81</accession>
<keyword evidence="2" id="KW-1185">Reference proteome</keyword>
<organism evidence="1 2">
    <name type="scientific">Somion occarium</name>
    <dbReference type="NCBI Taxonomy" id="3059160"/>
    <lineage>
        <taxon>Eukaryota</taxon>
        <taxon>Fungi</taxon>
        <taxon>Dikarya</taxon>
        <taxon>Basidiomycota</taxon>
        <taxon>Agaricomycotina</taxon>
        <taxon>Agaricomycetes</taxon>
        <taxon>Polyporales</taxon>
        <taxon>Cerrenaceae</taxon>
        <taxon>Somion</taxon>
    </lineage>
</organism>
<proteinExistence type="predicted"/>